<protein>
    <submittedName>
        <fullName evidence="1">Uncharacterized protein</fullName>
    </submittedName>
</protein>
<organism evidence="1 2">
    <name type="scientific">Pontibacter rugosus</name>
    <dbReference type="NCBI Taxonomy" id="1745966"/>
    <lineage>
        <taxon>Bacteria</taxon>
        <taxon>Pseudomonadati</taxon>
        <taxon>Bacteroidota</taxon>
        <taxon>Cytophagia</taxon>
        <taxon>Cytophagales</taxon>
        <taxon>Hymenobacteraceae</taxon>
        <taxon>Pontibacter</taxon>
    </lineage>
</organism>
<dbReference type="Proteomes" id="UP001597094">
    <property type="component" value="Unassembled WGS sequence"/>
</dbReference>
<evidence type="ECO:0000313" key="1">
    <source>
        <dbReference type="EMBL" id="MFD1186466.1"/>
    </source>
</evidence>
<reference evidence="2" key="1">
    <citation type="journal article" date="2019" name="Int. J. Syst. Evol. Microbiol.">
        <title>The Global Catalogue of Microorganisms (GCM) 10K type strain sequencing project: providing services to taxonomists for standard genome sequencing and annotation.</title>
        <authorList>
            <consortium name="The Broad Institute Genomics Platform"/>
            <consortium name="The Broad Institute Genome Sequencing Center for Infectious Disease"/>
            <person name="Wu L."/>
            <person name="Ma J."/>
        </authorList>
    </citation>
    <scope>NUCLEOTIDE SEQUENCE [LARGE SCALE GENOMIC DNA]</scope>
    <source>
        <strain evidence="2">JCM 31319</strain>
    </source>
</reference>
<sequence>MAFLQTLLPLLLALILTDTGELKLQQDLQKDLTRLQQSNSHFISDNSILNPSVQTVANDMQLFSLIAYLELAKATYTQQIQGPHQVQQWRFEEGDIRSITQIESHIQLDTVVTQRYLNERAPTQRRITNNFTFHSYIVSTAAEPAKLYYVSETEQGLLSYKLGEKQVQLTYTSPKEGLSDLLPLYHQQVEKLRQDLLQQ</sequence>
<gene>
    <name evidence="1" type="ORF">ACFQ2O_09635</name>
</gene>
<dbReference type="EMBL" id="JBHTLD010000070">
    <property type="protein sequence ID" value="MFD1186466.1"/>
    <property type="molecule type" value="Genomic_DNA"/>
</dbReference>
<accession>A0ABW3SQU6</accession>
<proteinExistence type="predicted"/>
<comment type="caution">
    <text evidence="1">The sequence shown here is derived from an EMBL/GenBank/DDBJ whole genome shotgun (WGS) entry which is preliminary data.</text>
</comment>
<keyword evidence="2" id="KW-1185">Reference proteome</keyword>
<name>A0ABW3SQU6_9BACT</name>
<dbReference type="RefSeq" id="WP_377526411.1">
    <property type="nucleotide sequence ID" value="NZ_JBHTLD010000070.1"/>
</dbReference>
<evidence type="ECO:0000313" key="2">
    <source>
        <dbReference type="Proteomes" id="UP001597094"/>
    </source>
</evidence>